<dbReference type="Gramene" id="ERN13452">
    <property type="protein sequence ID" value="ERN13452"/>
    <property type="gene ID" value="AMTR_s00041p00204540"/>
</dbReference>
<name>W1PTT3_AMBTC</name>
<dbReference type="AlphaFoldDB" id="W1PTT3"/>
<gene>
    <name evidence="2" type="ORF">AMTR_s00041p00204540</name>
</gene>
<dbReference type="HOGENOM" id="CLU_886658_0_0_1"/>
<keyword evidence="3" id="KW-1185">Reference proteome</keyword>
<feature type="region of interest" description="Disordered" evidence="1">
    <location>
        <begin position="77"/>
        <end position="124"/>
    </location>
</feature>
<protein>
    <submittedName>
        <fullName evidence="2">Uncharacterized protein</fullName>
    </submittedName>
</protein>
<feature type="compositionally biased region" description="Basic residues" evidence="1">
    <location>
        <begin position="108"/>
        <end position="123"/>
    </location>
</feature>
<dbReference type="OMA" id="CERSADQ"/>
<evidence type="ECO:0000313" key="2">
    <source>
        <dbReference type="EMBL" id="ERN13452.1"/>
    </source>
</evidence>
<dbReference type="KEGG" id="atr:18441697"/>
<feature type="compositionally biased region" description="Low complexity" evidence="1">
    <location>
        <begin position="81"/>
        <end position="97"/>
    </location>
</feature>
<dbReference type="EMBL" id="KI392588">
    <property type="protein sequence ID" value="ERN13452.1"/>
    <property type="molecule type" value="Genomic_DNA"/>
</dbReference>
<organism evidence="2 3">
    <name type="scientific">Amborella trichopoda</name>
    <dbReference type="NCBI Taxonomy" id="13333"/>
    <lineage>
        <taxon>Eukaryota</taxon>
        <taxon>Viridiplantae</taxon>
        <taxon>Streptophyta</taxon>
        <taxon>Embryophyta</taxon>
        <taxon>Tracheophyta</taxon>
        <taxon>Spermatophyta</taxon>
        <taxon>Magnoliopsida</taxon>
        <taxon>Amborellales</taxon>
        <taxon>Amborellaceae</taxon>
        <taxon>Amborella</taxon>
    </lineage>
</organism>
<dbReference type="PANTHER" id="PTHR37614:SF2">
    <property type="entry name" value="OS02G0121400 PROTEIN"/>
    <property type="match status" value="1"/>
</dbReference>
<dbReference type="PANTHER" id="PTHR37614">
    <property type="entry name" value="OS02G0121400 PROTEIN"/>
    <property type="match status" value="1"/>
</dbReference>
<sequence length="314" mass="35186">MGSNSFFCSSDEAAVAEILVDFIHHLWGERKKSHNHAGKQSWFCWGAKKRRSALSFSTDSSSPLRYCNGWEGSSQRMKIRSPSSPLSPPLSLSQSGSETVDAGFAPLKPKRPRKRGSKKKSHKELKEMVAQLLAEQQKLKLDIVKFKELSERLSRLNSQLKDWHTGVSKFEPEGLSTMEPEPEALFSMDLNSCRGLDVAEELEASVMDPSSSSSHLHLFPMDNHITEAKPIERPASPVSSSLEEKSFCGSRPEKMLCNFAGREINTVADETLSLNISFHYLEVTNKAAIAAQARRRRIDINRVKNSLSQKPRSR</sequence>
<evidence type="ECO:0000256" key="1">
    <source>
        <dbReference type="SAM" id="MobiDB-lite"/>
    </source>
</evidence>
<reference evidence="3" key="1">
    <citation type="journal article" date="2013" name="Science">
        <title>The Amborella genome and the evolution of flowering plants.</title>
        <authorList>
            <consortium name="Amborella Genome Project"/>
        </authorList>
    </citation>
    <scope>NUCLEOTIDE SEQUENCE [LARGE SCALE GENOMIC DNA]</scope>
</reference>
<dbReference type="Proteomes" id="UP000017836">
    <property type="component" value="Unassembled WGS sequence"/>
</dbReference>
<proteinExistence type="predicted"/>
<accession>W1PTT3</accession>
<evidence type="ECO:0000313" key="3">
    <source>
        <dbReference type="Proteomes" id="UP000017836"/>
    </source>
</evidence>